<keyword evidence="3" id="KW-1185">Reference proteome</keyword>
<comment type="caution">
    <text evidence="2">The sequence shown here is derived from an EMBL/GenBank/DDBJ whole genome shotgun (WGS) entry which is preliminary data.</text>
</comment>
<reference evidence="2 3" key="1">
    <citation type="submission" date="2021-06" db="EMBL/GenBank/DDBJ databases">
        <title>Caerostris darwini draft genome.</title>
        <authorList>
            <person name="Kono N."/>
            <person name="Arakawa K."/>
        </authorList>
    </citation>
    <scope>NUCLEOTIDE SEQUENCE [LARGE SCALE GENOMIC DNA]</scope>
</reference>
<protein>
    <submittedName>
        <fullName evidence="2">Uncharacterized protein</fullName>
    </submittedName>
</protein>
<gene>
    <name evidence="2" type="ORF">CDAR_192481</name>
</gene>
<evidence type="ECO:0000313" key="3">
    <source>
        <dbReference type="Proteomes" id="UP001054837"/>
    </source>
</evidence>
<dbReference type="Proteomes" id="UP001054837">
    <property type="component" value="Unassembled WGS sequence"/>
</dbReference>
<accession>A0AAV4W7U3</accession>
<sequence length="128" mass="14346">MCCAGISHKCCFPSTPKCLCKQQALNRECLRNNKTRIHFYSPLLLALQKYGPTRSNTSVLSSTVNVKRICIFVDHRGCICQFLRSELTRNGPCRNTAERQKQNSTPLPDQNAVTCDPCGDVSRQLVTP</sequence>
<proteinExistence type="predicted"/>
<feature type="compositionally biased region" description="Polar residues" evidence="1">
    <location>
        <begin position="102"/>
        <end position="111"/>
    </location>
</feature>
<evidence type="ECO:0000256" key="1">
    <source>
        <dbReference type="SAM" id="MobiDB-lite"/>
    </source>
</evidence>
<name>A0AAV4W7U3_9ARAC</name>
<organism evidence="2 3">
    <name type="scientific">Caerostris darwini</name>
    <dbReference type="NCBI Taxonomy" id="1538125"/>
    <lineage>
        <taxon>Eukaryota</taxon>
        <taxon>Metazoa</taxon>
        <taxon>Ecdysozoa</taxon>
        <taxon>Arthropoda</taxon>
        <taxon>Chelicerata</taxon>
        <taxon>Arachnida</taxon>
        <taxon>Araneae</taxon>
        <taxon>Araneomorphae</taxon>
        <taxon>Entelegynae</taxon>
        <taxon>Araneoidea</taxon>
        <taxon>Araneidae</taxon>
        <taxon>Caerostris</taxon>
    </lineage>
</organism>
<dbReference type="AlphaFoldDB" id="A0AAV4W7U3"/>
<feature type="region of interest" description="Disordered" evidence="1">
    <location>
        <begin position="91"/>
        <end position="111"/>
    </location>
</feature>
<evidence type="ECO:0000313" key="2">
    <source>
        <dbReference type="EMBL" id="GIY78443.1"/>
    </source>
</evidence>
<dbReference type="EMBL" id="BPLQ01014245">
    <property type="protein sequence ID" value="GIY78443.1"/>
    <property type="molecule type" value="Genomic_DNA"/>
</dbReference>